<keyword evidence="7" id="KW-1185">Reference proteome</keyword>
<dbReference type="EMBL" id="AEIG01000046">
    <property type="protein sequence ID" value="EGG29559.1"/>
    <property type="molecule type" value="Genomic_DNA"/>
</dbReference>
<dbReference type="InterPro" id="IPR020843">
    <property type="entry name" value="ER"/>
</dbReference>
<dbReference type="CDD" id="cd05283">
    <property type="entry name" value="CAD1"/>
    <property type="match status" value="1"/>
</dbReference>
<gene>
    <name evidence="6" type="ORF">IMCC3088_1669</name>
</gene>
<dbReference type="OrthoDB" id="9771084at2"/>
<dbReference type="STRING" id="2518989.IMCC3088_1669"/>
<accession>F3L2A2</accession>
<dbReference type="SUPFAM" id="SSF50129">
    <property type="entry name" value="GroES-like"/>
    <property type="match status" value="1"/>
</dbReference>
<dbReference type="RefSeq" id="WP_009575900.1">
    <property type="nucleotide sequence ID" value="NZ_AEIG01000046.1"/>
</dbReference>
<name>F3L2A2_9GAMM</name>
<dbReference type="Pfam" id="PF00107">
    <property type="entry name" value="ADH_zinc_N"/>
    <property type="match status" value="1"/>
</dbReference>
<sequence length="348" mass="37377">MTTTVKSYAAFDPESSLGAWDLERRVTEPKDVAIEIRYCGVCHSDLHSAKNHWGSTHYPLVPGHEIVGVVSEVGSDVTKHKVGDWVAVGCLVDSCGQCGSCHEGEEQYCERGSIGTYGAVGRDGKPTQGGYSQKIVVVEDFVLRVPEGLDPASAAPLLCAGITSYSPLNFHKVGPGMKVGVIGLGGLGHMALKFAVAMGAEVTMFTTSESKREEAARLGAHHVVLSTERAEMKATFNTLDLIVDTVPVPHDLGGYIRCLRRNGNLVMTGPIGLQEPPLNNGLLMMGRKAVSGSAIGGIAETQQMLDFCAESGVTCEVEMIAMDYINEAYERLEKNDVHYRFVIDMATL</sequence>
<keyword evidence="2 5" id="KW-0479">Metal-binding</keyword>
<dbReference type="Proteomes" id="UP000005615">
    <property type="component" value="Unassembled WGS sequence"/>
</dbReference>
<dbReference type="GO" id="GO:0008270">
    <property type="term" value="F:zinc ion binding"/>
    <property type="evidence" value="ECO:0007669"/>
    <property type="project" value="InterPro"/>
</dbReference>
<evidence type="ECO:0000256" key="4">
    <source>
        <dbReference type="ARBA" id="ARBA00023002"/>
    </source>
</evidence>
<comment type="caution">
    <text evidence="6">The sequence shown here is derived from an EMBL/GenBank/DDBJ whole genome shotgun (WGS) entry which is preliminary data.</text>
</comment>
<comment type="cofactor">
    <cofactor evidence="1 5">
        <name>Zn(2+)</name>
        <dbReference type="ChEBI" id="CHEBI:29105"/>
    </cofactor>
</comment>
<evidence type="ECO:0000256" key="1">
    <source>
        <dbReference type="ARBA" id="ARBA00001947"/>
    </source>
</evidence>
<dbReference type="FunFam" id="3.40.50.720:FF:000022">
    <property type="entry name" value="Cinnamyl alcohol dehydrogenase"/>
    <property type="match status" value="1"/>
</dbReference>
<keyword evidence="4" id="KW-0560">Oxidoreductase</keyword>
<dbReference type="InterPro" id="IPR011032">
    <property type="entry name" value="GroES-like_sf"/>
</dbReference>
<dbReference type="InterPro" id="IPR036291">
    <property type="entry name" value="NAD(P)-bd_dom_sf"/>
</dbReference>
<dbReference type="GO" id="GO:0008106">
    <property type="term" value="F:alcohol dehydrogenase (NADP+) activity"/>
    <property type="evidence" value="ECO:0007669"/>
    <property type="project" value="UniProtKB-ARBA"/>
</dbReference>
<dbReference type="eggNOG" id="COG1064">
    <property type="taxonomic scope" value="Bacteria"/>
</dbReference>
<dbReference type="InterPro" id="IPR002328">
    <property type="entry name" value="ADH_Zn_CS"/>
</dbReference>
<proteinExistence type="inferred from homology"/>
<dbReference type="AlphaFoldDB" id="F3L2A2"/>
<dbReference type="Gene3D" id="3.40.50.720">
    <property type="entry name" value="NAD(P)-binding Rossmann-like Domain"/>
    <property type="match status" value="1"/>
</dbReference>
<evidence type="ECO:0000256" key="5">
    <source>
        <dbReference type="RuleBase" id="RU361277"/>
    </source>
</evidence>
<evidence type="ECO:0000313" key="6">
    <source>
        <dbReference type="EMBL" id="EGG29559.1"/>
    </source>
</evidence>
<dbReference type="Pfam" id="PF08240">
    <property type="entry name" value="ADH_N"/>
    <property type="match status" value="1"/>
</dbReference>
<keyword evidence="3 5" id="KW-0862">Zinc</keyword>
<dbReference type="SUPFAM" id="SSF51735">
    <property type="entry name" value="NAD(P)-binding Rossmann-fold domains"/>
    <property type="match status" value="1"/>
</dbReference>
<evidence type="ECO:0000256" key="3">
    <source>
        <dbReference type="ARBA" id="ARBA00022833"/>
    </source>
</evidence>
<comment type="similarity">
    <text evidence="5">Belongs to the zinc-containing alcohol dehydrogenase family.</text>
</comment>
<dbReference type="PROSITE" id="PS00065">
    <property type="entry name" value="D_2_HYDROXYACID_DH_1"/>
    <property type="match status" value="1"/>
</dbReference>
<dbReference type="InterPro" id="IPR013154">
    <property type="entry name" value="ADH-like_N"/>
</dbReference>
<dbReference type="PROSITE" id="PS00059">
    <property type="entry name" value="ADH_ZINC"/>
    <property type="match status" value="1"/>
</dbReference>
<dbReference type="PANTHER" id="PTHR42683">
    <property type="entry name" value="ALDEHYDE REDUCTASE"/>
    <property type="match status" value="1"/>
</dbReference>
<protein>
    <submittedName>
        <fullName evidence="6">Alcohol dehydrogenase</fullName>
    </submittedName>
</protein>
<organism evidence="6 7">
    <name type="scientific">Aequoribacter fuscus</name>
    <dbReference type="NCBI Taxonomy" id="2518989"/>
    <lineage>
        <taxon>Bacteria</taxon>
        <taxon>Pseudomonadati</taxon>
        <taxon>Pseudomonadota</taxon>
        <taxon>Gammaproteobacteria</taxon>
        <taxon>Cellvibrionales</taxon>
        <taxon>Halieaceae</taxon>
        <taxon>Aequoribacter</taxon>
    </lineage>
</organism>
<dbReference type="SMART" id="SM00829">
    <property type="entry name" value="PKS_ER"/>
    <property type="match status" value="1"/>
</dbReference>
<dbReference type="Gene3D" id="3.90.180.10">
    <property type="entry name" value="Medium-chain alcohol dehydrogenases, catalytic domain"/>
    <property type="match status" value="1"/>
</dbReference>
<reference evidence="6 7" key="1">
    <citation type="journal article" date="2011" name="J. Bacteriol.">
        <title>Genome sequence of strain IMCC3088, a proteorhodopsin-containing marine bacterium belonging to the OM60/NOR5 clade.</title>
        <authorList>
            <person name="Jang Y."/>
            <person name="Oh H.M."/>
            <person name="Kang I."/>
            <person name="Lee K."/>
            <person name="Yang S.J."/>
            <person name="Cho J.C."/>
        </authorList>
    </citation>
    <scope>NUCLEOTIDE SEQUENCE [LARGE SCALE GENOMIC DNA]</scope>
    <source>
        <strain evidence="6 7">IMCC3088</strain>
    </source>
</reference>
<dbReference type="InterPro" id="IPR047109">
    <property type="entry name" value="CAD-like"/>
</dbReference>
<evidence type="ECO:0000313" key="7">
    <source>
        <dbReference type="Proteomes" id="UP000005615"/>
    </source>
</evidence>
<dbReference type="InterPro" id="IPR029752">
    <property type="entry name" value="D-isomer_DH_CS1"/>
</dbReference>
<dbReference type="InterPro" id="IPR013149">
    <property type="entry name" value="ADH-like_C"/>
</dbReference>
<evidence type="ECO:0000256" key="2">
    <source>
        <dbReference type="ARBA" id="ARBA00022723"/>
    </source>
</evidence>